<dbReference type="OrthoDB" id="8689618at2"/>
<name>A0A0J6BYW0_9BORD</name>
<dbReference type="Proteomes" id="UP000092950">
    <property type="component" value="Chromosome"/>
</dbReference>
<sequence length="276" mass="29349">MQPSRRAFLTGRRPPRSPWDTFCERVAAAAVGELKQGDRPRLVLGHPQDAWRARELADAHGVTLALWEGPADAAGQAPCLWLDPGALTAWRAEGEAIVAEPGCPVGLLAAQGCAQFAQADPAQTVAAWLADATGYLAPADSGLLAATVMFSDGAVEPLGAFGAADTQPLRSATVQSLVPALFQLAGSADAQACAGPRGWTARFRLDAMREPANLAQVLLGHGGALGWVQESRWTRGRPAAAPRPLSREGWRLDRRVKALFDPPGRFPEIRQSWAQE</sequence>
<evidence type="ECO:0000313" key="3">
    <source>
        <dbReference type="Proteomes" id="UP000053096"/>
    </source>
</evidence>
<protein>
    <recommendedName>
        <fullName evidence="5">FAD-binding PCMH-type domain-containing protein</fullName>
    </recommendedName>
</protein>
<dbReference type="EMBL" id="CYTV01000022">
    <property type="protein sequence ID" value="CUJ18526.1"/>
    <property type="molecule type" value="Genomic_DNA"/>
</dbReference>
<dbReference type="AlphaFoldDB" id="A0A0J6BYW0"/>
<dbReference type="KEGG" id="bpdz:BBN53_14385"/>
<dbReference type="RefSeq" id="WP_043213822.1">
    <property type="nucleotide sequence ID" value="NZ_CAJGUP010000222.1"/>
</dbReference>
<organism evidence="2 3">
    <name type="scientific">Bordetella pseudohinzii</name>
    <dbReference type="NCBI Taxonomy" id="1331258"/>
    <lineage>
        <taxon>Bacteria</taxon>
        <taxon>Pseudomonadati</taxon>
        <taxon>Pseudomonadota</taxon>
        <taxon>Betaproteobacteria</taxon>
        <taxon>Burkholderiales</taxon>
        <taxon>Alcaligenaceae</taxon>
        <taxon>Bordetella</taxon>
    </lineage>
</organism>
<evidence type="ECO:0000313" key="2">
    <source>
        <dbReference type="EMBL" id="CUJ18526.1"/>
    </source>
</evidence>
<evidence type="ECO:0000313" key="1">
    <source>
        <dbReference type="EMBL" id="ANY16962.1"/>
    </source>
</evidence>
<gene>
    <name evidence="1" type="ORF">BBN53_14385</name>
    <name evidence="2" type="ORF">ERS370011_04171</name>
</gene>
<evidence type="ECO:0008006" key="5">
    <source>
        <dbReference type="Google" id="ProtNLM"/>
    </source>
</evidence>
<proteinExistence type="predicted"/>
<keyword evidence="4" id="KW-1185">Reference proteome</keyword>
<dbReference type="Proteomes" id="UP000053096">
    <property type="component" value="Unassembled WGS sequence"/>
</dbReference>
<evidence type="ECO:0000313" key="4">
    <source>
        <dbReference type="Proteomes" id="UP000092950"/>
    </source>
</evidence>
<reference evidence="1 4" key="2">
    <citation type="submission" date="2016-07" db="EMBL/GenBank/DDBJ databases">
        <title>Complete genome sequences of Bordetella pseudohinzii.</title>
        <authorList>
            <person name="Spilker T."/>
            <person name="Darrah R."/>
            <person name="LiPuma J.J."/>
        </authorList>
    </citation>
    <scope>NUCLEOTIDE SEQUENCE [LARGE SCALE GENOMIC DNA]</scope>
    <source>
        <strain evidence="1 4">HI4681</strain>
    </source>
</reference>
<reference evidence="2 3" key="1">
    <citation type="submission" date="2015-09" db="EMBL/GenBank/DDBJ databases">
        <authorList>
            <person name="Jackson K.R."/>
            <person name="Lunt B.L."/>
            <person name="Fisher J.N.B."/>
            <person name="Gardner A.V."/>
            <person name="Bailey M.E."/>
            <person name="Deus L.M."/>
            <person name="Earl A.S."/>
            <person name="Gibby P.D."/>
            <person name="Hartmann K.A."/>
            <person name="Liu J.E."/>
            <person name="Manci A.M."/>
            <person name="Nielsen D.A."/>
            <person name="Solomon M.B."/>
            <person name="Breakwell D.P."/>
            <person name="Burnett S.H."/>
            <person name="Grose J.H."/>
        </authorList>
    </citation>
    <scope>NUCLEOTIDE SEQUENCE [LARGE SCALE GENOMIC DNA]</scope>
    <source>
        <strain evidence="2 3">2789STDY5608636</strain>
    </source>
</reference>
<dbReference type="EMBL" id="CP016440">
    <property type="protein sequence ID" value="ANY16962.1"/>
    <property type="molecule type" value="Genomic_DNA"/>
</dbReference>
<accession>A0A0J6BYW0</accession>
<accession>A0A0M7I4U9</accession>